<keyword evidence="6 10" id="KW-0472">Membrane</keyword>
<evidence type="ECO:0000313" key="12">
    <source>
        <dbReference type="Proteomes" id="UP000199695"/>
    </source>
</evidence>
<keyword evidence="7" id="KW-0131">Cell cycle</keyword>
<evidence type="ECO:0000256" key="8">
    <source>
        <dbReference type="NCBIfam" id="TIGR02209"/>
    </source>
</evidence>
<gene>
    <name evidence="11" type="ORF">SAMN05444955_105262</name>
</gene>
<feature type="coiled-coil region" evidence="9">
    <location>
        <begin position="63"/>
        <end position="90"/>
    </location>
</feature>
<accession>A0A1H8DPC2</accession>
<dbReference type="RefSeq" id="WP_089966928.1">
    <property type="nucleotide sequence ID" value="NZ_FOCQ01000005.1"/>
</dbReference>
<evidence type="ECO:0000256" key="9">
    <source>
        <dbReference type="SAM" id="Coils"/>
    </source>
</evidence>
<name>A0A1H8DPC2_9BACL</name>
<keyword evidence="3 11" id="KW-0132">Cell division</keyword>
<evidence type="ECO:0000256" key="5">
    <source>
        <dbReference type="ARBA" id="ARBA00022989"/>
    </source>
</evidence>
<keyword evidence="9" id="KW-0175">Coiled coil</keyword>
<keyword evidence="12" id="KW-1185">Reference proteome</keyword>
<dbReference type="GO" id="GO:0051301">
    <property type="term" value="P:cell division"/>
    <property type="evidence" value="ECO:0007669"/>
    <property type="project" value="UniProtKB-KW"/>
</dbReference>
<dbReference type="AlphaFoldDB" id="A0A1H8DPC2"/>
<reference evidence="11 12" key="1">
    <citation type="submission" date="2016-10" db="EMBL/GenBank/DDBJ databases">
        <authorList>
            <person name="de Groot N.N."/>
        </authorList>
    </citation>
    <scope>NUCLEOTIDE SEQUENCE [LARGE SCALE GENOMIC DNA]</scope>
    <source>
        <strain evidence="11 12">DSM 46701</strain>
    </source>
</reference>
<dbReference type="GO" id="GO:0005886">
    <property type="term" value="C:plasma membrane"/>
    <property type="evidence" value="ECO:0007669"/>
    <property type="project" value="UniProtKB-SubCell"/>
</dbReference>
<keyword evidence="4 10" id="KW-0812">Transmembrane</keyword>
<dbReference type="Proteomes" id="UP000199695">
    <property type="component" value="Unassembled WGS sequence"/>
</dbReference>
<organism evidence="11 12">
    <name type="scientific">Lihuaxuella thermophila</name>
    <dbReference type="NCBI Taxonomy" id="1173111"/>
    <lineage>
        <taxon>Bacteria</taxon>
        <taxon>Bacillati</taxon>
        <taxon>Bacillota</taxon>
        <taxon>Bacilli</taxon>
        <taxon>Bacillales</taxon>
        <taxon>Thermoactinomycetaceae</taxon>
        <taxon>Lihuaxuella</taxon>
    </lineage>
</organism>
<keyword evidence="5 10" id="KW-1133">Transmembrane helix</keyword>
<dbReference type="OrthoDB" id="2988583at2"/>
<dbReference type="InterPro" id="IPR011922">
    <property type="entry name" value="Cell_div_FtsL"/>
</dbReference>
<comment type="subcellular location">
    <subcellularLocation>
        <location evidence="1">Cell membrane</location>
        <topology evidence="1">Single-pass type II membrane protein</topology>
    </subcellularLocation>
</comment>
<protein>
    <recommendedName>
        <fullName evidence="8">Cell division protein FtsL</fullName>
    </recommendedName>
</protein>
<evidence type="ECO:0000256" key="6">
    <source>
        <dbReference type="ARBA" id="ARBA00023136"/>
    </source>
</evidence>
<dbReference type="EMBL" id="FOCQ01000005">
    <property type="protein sequence ID" value="SEN08418.1"/>
    <property type="molecule type" value="Genomic_DNA"/>
</dbReference>
<dbReference type="NCBIfam" id="TIGR02209">
    <property type="entry name" value="ftsL_broad"/>
    <property type="match status" value="1"/>
</dbReference>
<keyword evidence="2" id="KW-1003">Cell membrane</keyword>
<feature type="transmembrane region" description="Helical" evidence="10">
    <location>
        <begin position="40"/>
        <end position="61"/>
    </location>
</feature>
<evidence type="ECO:0000256" key="3">
    <source>
        <dbReference type="ARBA" id="ARBA00022618"/>
    </source>
</evidence>
<evidence type="ECO:0000313" key="11">
    <source>
        <dbReference type="EMBL" id="SEN08418.1"/>
    </source>
</evidence>
<dbReference type="STRING" id="1173111.SAMN05444955_105262"/>
<sequence length="122" mass="13799">MREDRGNLAVARPLTDKKTGVGAKRRKKSLLKTLPVGEKLLYLFSVLICAALVLIVISRYAKVTELNVAIRNTEIQIQETEKVNFRLETQKRKLGSVERIRKFAESKGLELNAQKILPSIQP</sequence>
<evidence type="ECO:0000256" key="2">
    <source>
        <dbReference type="ARBA" id="ARBA00022475"/>
    </source>
</evidence>
<evidence type="ECO:0000256" key="4">
    <source>
        <dbReference type="ARBA" id="ARBA00022692"/>
    </source>
</evidence>
<evidence type="ECO:0000256" key="10">
    <source>
        <dbReference type="SAM" id="Phobius"/>
    </source>
</evidence>
<proteinExistence type="predicted"/>
<evidence type="ECO:0000256" key="7">
    <source>
        <dbReference type="ARBA" id="ARBA00023306"/>
    </source>
</evidence>
<evidence type="ECO:0000256" key="1">
    <source>
        <dbReference type="ARBA" id="ARBA00004401"/>
    </source>
</evidence>